<accession>A0ABD6B3N1</accession>
<reference evidence="1 2" key="1">
    <citation type="journal article" date="2019" name="Int. J. Syst. Evol. Microbiol.">
        <title>The Global Catalogue of Microorganisms (GCM) 10K type strain sequencing project: providing services to taxonomists for standard genome sequencing and annotation.</title>
        <authorList>
            <consortium name="The Broad Institute Genomics Platform"/>
            <consortium name="The Broad Institute Genome Sequencing Center for Infectious Disease"/>
            <person name="Wu L."/>
            <person name="Ma J."/>
        </authorList>
    </citation>
    <scope>NUCLEOTIDE SEQUENCE [LARGE SCALE GENOMIC DNA]</scope>
    <source>
        <strain evidence="1 2">CGMCC 1.12285</strain>
    </source>
</reference>
<evidence type="ECO:0000313" key="1">
    <source>
        <dbReference type="EMBL" id="MFD1525323.1"/>
    </source>
</evidence>
<dbReference type="Proteomes" id="UP001597111">
    <property type="component" value="Unassembled WGS sequence"/>
</dbReference>
<dbReference type="Gene3D" id="3.10.180.10">
    <property type="entry name" value="2,3-Dihydroxybiphenyl 1,2-Dioxygenase, domain 1"/>
    <property type="match status" value="1"/>
</dbReference>
<dbReference type="CDD" id="cd06587">
    <property type="entry name" value="VOC"/>
    <property type="match status" value="1"/>
</dbReference>
<comment type="caution">
    <text evidence="1">The sequence shown here is derived from an EMBL/GenBank/DDBJ whole genome shotgun (WGS) entry which is preliminary data.</text>
</comment>
<evidence type="ECO:0000313" key="2">
    <source>
        <dbReference type="Proteomes" id="UP001597111"/>
    </source>
</evidence>
<dbReference type="RefSeq" id="WP_379730820.1">
    <property type="nucleotide sequence ID" value="NZ_JBHSWZ010000026.1"/>
</dbReference>
<keyword evidence="2" id="KW-1185">Reference proteome</keyword>
<sequence>MADADPPEGTGGIVFFRTENRETVVDWYREVVGAETWLEQPGCTILSFEGFRFGFCDGEETESEGILTFVYDTTEAVDELHQRLGEATRETPRENEQYRIYQFFADDPDGRTVEVQSFLHETPSV</sequence>
<dbReference type="InterPro" id="IPR029068">
    <property type="entry name" value="Glyas_Bleomycin-R_OHBP_Dase"/>
</dbReference>
<dbReference type="AlphaFoldDB" id="A0ABD6B3N1"/>
<protein>
    <submittedName>
        <fullName evidence="1">VOC family protein</fullName>
    </submittedName>
</protein>
<dbReference type="SUPFAM" id="SSF54593">
    <property type="entry name" value="Glyoxalase/Bleomycin resistance protein/Dihydroxybiphenyl dioxygenase"/>
    <property type="match status" value="1"/>
</dbReference>
<gene>
    <name evidence="1" type="ORF">ACFR9S_03270</name>
</gene>
<dbReference type="EMBL" id="JBHUDH010000025">
    <property type="protein sequence ID" value="MFD1525323.1"/>
    <property type="molecule type" value="Genomic_DNA"/>
</dbReference>
<proteinExistence type="predicted"/>
<organism evidence="1 2">
    <name type="scientific">Halolamina salina</name>
    <dbReference type="NCBI Taxonomy" id="1220023"/>
    <lineage>
        <taxon>Archaea</taxon>
        <taxon>Methanobacteriati</taxon>
        <taxon>Methanobacteriota</taxon>
        <taxon>Stenosarchaea group</taxon>
        <taxon>Halobacteria</taxon>
        <taxon>Halobacteriales</taxon>
        <taxon>Haloferacaceae</taxon>
    </lineage>
</organism>
<name>A0ABD6B3N1_9EURY</name>